<accession>A0ABD3CJL6</accession>
<sequence length="137" mass="14956">MNLLHQISIALPFFCFLITLTNSTNNPTHFNGGGDVSINCGSTGILAARNGREWVGDVTKSKHTSLLQIQGSSTTSTTLKKKLFSADPVPHKTARVSRSQFSYSFQVSPGQKIIRLHFTPSPYKGLKDLFTVEAGPF</sequence>
<name>A0ABD3CJL6_9LAMI</name>
<gene>
    <name evidence="2" type="ORF">CASFOL_026691</name>
</gene>
<keyword evidence="1" id="KW-0732">Signal</keyword>
<dbReference type="PANTHER" id="PTHR34590:SF17">
    <property type="match status" value="1"/>
</dbReference>
<dbReference type="AlphaFoldDB" id="A0ABD3CJL6"/>
<dbReference type="Gene3D" id="2.60.120.430">
    <property type="entry name" value="Galactose-binding lectin"/>
    <property type="match status" value="1"/>
</dbReference>
<keyword evidence="3" id="KW-1185">Reference proteome</keyword>
<evidence type="ECO:0000313" key="3">
    <source>
        <dbReference type="Proteomes" id="UP001632038"/>
    </source>
</evidence>
<organism evidence="2 3">
    <name type="scientific">Castilleja foliolosa</name>
    <dbReference type="NCBI Taxonomy" id="1961234"/>
    <lineage>
        <taxon>Eukaryota</taxon>
        <taxon>Viridiplantae</taxon>
        <taxon>Streptophyta</taxon>
        <taxon>Embryophyta</taxon>
        <taxon>Tracheophyta</taxon>
        <taxon>Spermatophyta</taxon>
        <taxon>Magnoliopsida</taxon>
        <taxon>eudicotyledons</taxon>
        <taxon>Gunneridae</taxon>
        <taxon>Pentapetalae</taxon>
        <taxon>asterids</taxon>
        <taxon>lamiids</taxon>
        <taxon>Lamiales</taxon>
        <taxon>Orobanchaceae</taxon>
        <taxon>Pedicularideae</taxon>
        <taxon>Castillejinae</taxon>
        <taxon>Castilleja</taxon>
    </lineage>
</organism>
<feature type="chain" id="PRO_5044820179" evidence="1">
    <location>
        <begin position="24"/>
        <end position="137"/>
    </location>
</feature>
<protein>
    <submittedName>
        <fullName evidence="2">Uncharacterized protein</fullName>
    </submittedName>
</protein>
<dbReference type="Proteomes" id="UP001632038">
    <property type="component" value="Unassembled WGS sequence"/>
</dbReference>
<proteinExistence type="predicted"/>
<dbReference type="InterPro" id="IPR045272">
    <property type="entry name" value="ANXUR1/2-like"/>
</dbReference>
<evidence type="ECO:0000256" key="1">
    <source>
        <dbReference type="SAM" id="SignalP"/>
    </source>
</evidence>
<comment type="caution">
    <text evidence="2">The sequence shown here is derived from an EMBL/GenBank/DDBJ whole genome shotgun (WGS) entry which is preliminary data.</text>
</comment>
<feature type="signal peptide" evidence="1">
    <location>
        <begin position="1"/>
        <end position="23"/>
    </location>
</feature>
<dbReference type="EMBL" id="JAVIJP010000034">
    <property type="protein sequence ID" value="KAL3629469.1"/>
    <property type="molecule type" value="Genomic_DNA"/>
</dbReference>
<dbReference type="PANTHER" id="PTHR34590">
    <property type="entry name" value="OS03G0124300 PROTEIN-RELATED"/>
    <property type="match status" value="1"/>
</dbReference>
<reference evidence="3" key="1">
    <citation type="journal article" date="2024" name="IScience">
        <title>Strigolactones Initiate the Formation of Haustorium-like Structures in Castilleja.</title>
        <authorList>
            <person name="Buerger M."/>
            <person name="Peterson D."/>
            <person name="Chory J."/>
        </authorList>
    </citation>
    <scope>NUCLEOTIDE SEQUENCE [LARGE SCALE GENOMIC DNA]</scope>
</reference>
<evidence type="ECO:0000313" key="2">
    <source>
        <dbReference type="EMBL" id="KAL3629469.1"/>
    </source>
</evidence>